<gene>
    <name evidence="1" type="ORF">COB21_04295</name>
</gene>
<reference evidence="2" key="1">
    <citation type="submission" date="2017-08" db="EMBL/GenBank/DDBJ databases">
        <title>A dynamic microbial community with high functional redundancy inhabits the cold, oxic subseafloor aquifer.</title>
        <authorList>
            <person name="Tully B.J."/>
            <person name="Wheat C.G."/>
            <person name="Glazer B.T."/>
            <person name="Huber J.A."/>
        </authorList>
    </citation>
    <scope>NUCLEOTIDE SEQUENCE [LARGE SCALE GENOMIC DNA]</scope>
</reference>
<accession>A0A2A4X328</accession>
<organism evidence="1 2">
    <name type="scientific">Aerophobetes bacterium</name>
    <dbReference type="NCBI Taxonomy" id="2030807"/>
    <lineage>
        <taxon>Bacteria</taxon>
        <taxon>Candidatus Aerophobota</taxon>
    </lineage>
</organism>
<dbReference type="AlphaFoldDB" id="A0A2A4X328"/>
<dbReference type="PANTHER" id="PTHR32305:SF15">
    <property type="entry name" value="PROTEIN RHSA-RELATED"/>
    <property type="match status" value="1"/>
</dbReference>
<evidence type="ECO:0000313" key="2">
    <source>
        <dbReference type="Proteomes" id="UP000218775"/>
    </source>
</evidence>
<protein>
    <recommendedName>
        <fullName evidence="3">RHS repeat-associated core domain-containing protein</fullName>
    </recommendedName>
</protein>
<evidence type="ECO:0008006" key="3">
    <source>
        <dbReference type="Google" id="ProtNLM"/>
    </source>
</evidence>
<evidence type="ECO:0000313" key="1">
    <source>
        <dbReference type="EMBL" id="PCI76457.1"/>
    </source>
</evidence>
<dbReference type="Gene3D" id="2.180.10.10">
    <property type="entry name" value="RHS repeat-associated core"/>
    <property type="match status" value="1"/>
</dbReference>
<dbReference type="NCBIfam" id="TIGR03696">
    <property type="entry name" value="Rhs_assc_core"/>
    <property type="match status" value="1"/>
</dbReference>
<proteinExistence type="predicted"/>
<dbReference type="InterPro" id="IPR050708">
    <property type="entry name" value="T6SS_VgrG/RHS"/>
</dbReference>
<dbReference type="PANTHER" id="PTHR32305">
    <property type="match status" value="1"/>
</dbReference>
<feature type="non-terminal residue" evidence="1">
    <location>
        <position position="1"/>
    </location>
</feature>
<dbReference type="Proteomes" id="UP000218775">
    <property type="component" value="Unassembled WGS sequence"/>
</dbReference>
<sequence length="487" mass="53804">LGRVKREKKETGAYSIEYDAMGQTTYQGDKAFQWDPWGQLIAVSDENYFWQAFYDGMGRRIQTECSEDSEPASITTTLFDPEFEFQEIGTRVGEKLFWKVEGPGGCNAIIEGKSGQVASLVYSGLNELTDVVIGDTAYVVSPTITAYGPQEVLEQPSDLLSFAQSLAWHSTSVDRTGLMLMGKRYYDPTCGRFLTPDPLSYPACVDLYAYTPGDPINYADLDGRFASPIYNSVKSKVLEVWDNSGFQSPTEMVGSMLNPMNSPVMRSGKNLANSFAYSGLGNSHSFQVGDSNFSKSSIGFMNGVGTTTAGAIKNVTQGVSPYANNMNINCTYNATNSLLIDTLECGAGLAGFNSTPVALLQKQYDHFVNTHGPDAKFLQICHSGATIHVKNFLKNAPEHVRQRIIVLAIAPATIIPEELCFRSYNYASKRDFVPKLDFIGNRKYGDQLHMLDPHPSAKTWDHDCLSRTFETVIQDHIEGHIKDYGDH</sequence>
<dbReference type="InterPro" id="IPR022385">
    <property type="entry name" value="Rhs_assc_core"/>
</dbReference>
<dbReference type="EMBL" id="NVUK01000028">
    <property type="protein sequence ID" value="PCI76457.1"/>
    <property type="molecule type" value="Genomic_DNA"/>
</dbReference>
<comment type="caution">
    <text evidence="1">The sequence shown here is derived from an EMBL/GenBank/DDBJ whole genome shotgun (WGS) entry which is preliminary data.</text>
</comment>
<name>A0A2A4X328_UNCAE</name>